<evidence type="ECO:0000313" key="2">
    <source>
        <dbReference type="Proteomes" id="UP000830454"/>
    </source>
</evidence>
<accession>A0ABY4HL62</accession>
<dbReference type="EMBL" id="CP090145">
    <property type="protein sequence ID" value="UOX33290.1"/>
    <property type="molecule type" value="Genomic_DNA"/>
</dbReference>
<protein>
    <recommendedName>
        <fullName evidence="3">Phosphoribosylpyrophosphate synthetase</fullName>
    </recommendedName>
</protein>
<keyword evidence="2" id="KW-1185">Reference proteome</keyword>
<gene>
    <name evidence="1" type="ORF">LXD69_14750</name>
</gene>
<evidence type="ECO:0000313" key="1">
    <source>
        <dbReference type="EMBL" id="UOX33290.1"/>
    </source>
</evidence>
<evidence type="ECO:0008006" key="3">
    <source>
        <dbReference type="Google" id="ProtNLM"/>
    </source>
</evidence>
<organism evidence="1 2">
    <name type="scientific">Flavobacterium sediminilitoris</name>
    <dbReference type="NCBI Taxonomy" id="2024526"/>
    <lineage>
        <taxon>Bacteria</taxon>
        <taxon>Pseudomonadati</taxon>
        <taxon>Bacteroidota</taxon>
        <taxon>Flavobacteriia</taxon>
        <taxon>Flavobacteriales</taxon>
        <taxon>Flavobacteriaceae</taxon>
        <taxon>Flavobacterium</taxon>
    </lineage>
</organism>
<dbReference type="RefSeq" id="WP_045967271.1">
    <property type="nucleotide sequence ID" value="NZ_CP090145.1"/>
</dbReference>
<dbReference type="Proteomes" id="UP000830454">
    <property type="component" value="Chromosome"/>
</dbReference>
<proteinExistence type="predicted"/>
<reference evidence="1" key="2">
    <citation type="submission" date="2022-04" db="EMBL/GenBank/DDBJ databases">
        <title>Complete Genome Sequence of Flavobacterium sediminilitoris YSM-43, Isolated from a Tidal Sediment.</title>
        <authorList>
            <person name="Lee P.A."/>
        </authorList>
    </citation>
    <scope>NUCLEOTIDE SEQUENCE</scope>
    <source>
        <strain evidence="1">YSM-43</strain>
    </source>
</reference>
<reference evidence="1" key="1">
    <citation type="submission" date="2021-12" db="EMBL/GenBank/DDBJ databases">
        <authorList>
            <person name="Cha I.-T."/>
            <person name="Lee K.-E."/>
            <person name="Park S.-J."/>
        </authorList>
    </citation>
    <scope>NUCLEOTIDE SEQUENCE</scope>
    <source>
        <strain evidence="1">YSM-43</strain>
    </source>
</reference>
<sequence>MSKIYHYASVSEALTLLKEKGFVYDYNIHENEIMENPKDFEIVHIYRYEGDSNPDDEAFVYGIKSKSGEKGVFVTGSSANSISEASKVLIDLSIKKHS</sequence>
<name>A0ABY4HL62_9FLAO</name>